<keyword evidence="1" id="KW-0175">Coiled coil</keyword>
<evidence type="ECO:0000256" key="1">
    <source>
        <dbReference type="SAM" id="Coils"/>
    </source>
</evidence>
<dbReference type="EMBL" id="ML004489">
    <property type="protein sequence ID" value="RKP29414.1"/>
    <property type="molecule type" value="Genomic_DNA"/>
</dbReference>
<evidence type="ECO:0000313" key="2">
    <source>
        <dbReference type="EMBL" id="RKP29414.1"/>
    </source>
</evidence>
<dbReference type="OrthoDB" id="4095887at2759"/>
<organism evidence="2 3">
    <name type="scientific">Metschnikowia bicuspidata</name>
    <dbReference type="NCBI Taxonomy" id="27322"/>
    <lineage>
        <taxon>Eukaryota</taxon>
        <taxon>Fungi</taxon>
        <taxon>Dikarya</taxon>
        <taxon>Ascomycota</taxon>
        <taxon>Saccharomycotina</taxon>
        <taxon>Pichiomycetes</taxon>
        <taxon>Metschnikowiaceae</taxon>
        <taxon>Metschnikowia</taxon>
    </lineage>
</organism>
<proteinExistence type="predicted"/>
<accession>A0A4P9Z9G6</accession>
<feature type="coiled-coil region" evidence="1">
    <location>
        <begin position="59"/>
        <end position="86"/>
    </location>
</feature>
<dbReference type="Proteomes" id="UP000268321">
    <property type="component" value="Unassembled WGS sequence"/>
</dbReference>
<evidence type="ECO:0000313" key="3">
    <source>
        <dbReference type="Proteomes" id="UP000268321"/>
    </source>
</evidence>
<reference evidence="3" key="1">
    <citation type="journal article" date="2018" name="Nat. Microbiol.">
        <title>Leveraging single-cell genomics to expand the fungal tree of life.</title>
        <authorList>
            <person name="Ahrendt S.R."/>
            <person name="Quandt C.A."/>
            <person name="Ciobanu D."/>
            <person name="Clum A."/>
            <person name="Salamov A."/>
            <person name="Andreopoulos B."/>
            <person name="Cheng J.F."/>
            <person name="Woyke T."/>
            <person name="Pelin A."/>
            <person name="Henrissat B."/>
            <person name="Reynolds N.K."/>
            <person name="Benny G.L."/>
            <person name="Smith M.E."/>
            <person name="James T.Y."/>
            <person name="Grigoriev I.V."/>
        </authorList>
    </citation>
    <scope>NUCLEOTIDE SEQUENCE [LARGE SCALE GENOMIC DNA]</scope>
    <source>
        <strain evidence="3">Baker2002</strain>
    </source>
</reference>
<gene>
    <name evidence="2" type="ORF">METBISCDRAFT_18709</name>
</gene>
<protein>
    <submittedName>
        <fullName evidence="2">Uncharacterized protein</fullName>
    </submittedName>
</protein>
<dbReference type="AlphaFoldDB" id="A0A4P9Z9G6"/>
<name>A0A4P9Z9G6_9ASCO</name>
<keyword evidence="3" id="KW-1185">Reference proteome</keyword>
<sequence length="588" mass="66272">MSKTLLFLQLIRSPGHLSFVAANVTLLVHLQLLSTLRLLKHKEKHQLKISELQNFSDLVNNLDSQIAHIQSQISELKSRKKRLKQRDPMGYQDGLLSPQLMARRLREENYAKGQIRLARKFTKEREAFKALAKLPDILAKLFPESADTASNDTAQNHPRTVSRTYSSPLANSLLLLSSLLIQRFLVELNLRHAFQDKKLLDQYPQETYLIENGLSNSLSCAKRTKIQEVLASLTLHGVEITINDVLADLPRNESFTSVELKRQDFYTYKSAHWLNYAFSDVTSSIEACLPPAFLSSVVDDEEYFRKITGLFSAHKTDLHPFKHFNLALSVAKMLATGGERSPSILVIRVLLDKFGEHGLYSYQSSVHDALPSFGSGELEPLSERPDADAATTKLYLMLIQKDPQYLHSLIDYNFRKGKHGNVKFLLSFLEPSAATRKALSSHLLPFFHNNLRSTPNTEPHAPLWPGAKTYETALEVCAQIGDYDRMDRILVGLLSGAQTPSVLDSGVLLTPKMLANLGQTYLKRKDAAHLQWLAPFVEREAKRLSDKTMLVLAAQLRAMSPAPAKRPTRQMVPEILREPMDRAVSMVA</sequence>